<dbReference type="KEGG" id="bbo:BBOV_I000530"/>
<dbReference type="RefSeq" id="XP_001608715.1">
    <property type="nucleotide sequence ID" value="XM_001608665.1"/>
</dbReference>
<dbReference type="AlphaFoldDB" id="A7AX74"/>
<feature type="region of interest" description="Disordered" evidence="1">
    <location>
        <begin position="45"/>
        <end position="83"/>
    </location>
</feature>
<dbReference type="EMBL" id="AAXT01000006">
    <property type="protein sequence ID" value="EDO05147.1"/>
    <property type="molecule type" value="Genomic_DNA"/>
</dbReference>
<feature type="region of interest" description="Disordered" evidence="1">
    <location>
        <begin position="175"/>
        <end position="196"/>
    </location>
</feature>
<dbReference type="InParanoid" id="A7AX74"/>
<accession>A7AX74</accession>
<evidence type="ECO:0000313" key="4">
    <source>
        <dbReference type="Proteomes" id="UP000002173"/>
    </source>
</evidence>
<feature type="compositionally biased region" description="Basic residues" evidence="1">
    <location>
        <begin position="187"/>
        <end position="196"/>
    </location>
</feature>
<reference evidence="4" key="3">
    <citation type="journal article" date="2021" name="Int. J. Parasitol.">
        <title>Comparative analysis of gene expression between Babesia bovis blood stages and kinetes allowed by improved genome annotation.</title>
        <authorList>
            <person name="Ueti M.W."/>
            <person name="Johnson W.C."/>
            <person name="Kappmeyer L.S."/>
            <person name="Herndon D.R."/>
            <person name="Mousel M.R."/>
            <person name="Reif K.E."/>
            <person name="Taus N.S."/>
            <person name="Ifeonu O.O."/>
            <person name="Silva J.C."/>
            <person name="Suarez C.E."/>
            <person name="Brayton K.A."/>
        </authorList>
    </citation>
    <scope>NUCLEOTIDE SEQUENCE [LARGE SCALE GENOMIC DNA]</scope>
</reference>
<proteinExistence type="predicted"/>
<dbReference type="eggNOG" id="ENOG502SGG4">
    <property type="taxonomic scope" value="Eukaryota"/>
</dbReference>
<dbReference type="Proteomes" id="UP000002173">
    <property type="component" value="Unassembled WGS sequence"/>
</dbReference>
<organism evidence="3 4">
    <name type="scientific">Babesia bovis</name>
    <dbReference type="NCBI Taxonomy" id="5865"/>
    <lineage>
        <taxon>Eukaryota</taxon>
        <taxon>Sar</taxon>
        <taxon>Alveolata</taxon>
        <taxon>Apicomplexa</taxon>
        <taxon>Aconoidasida</taxon>
        <taxon>Piroplasmida</taxon>
        <taxon>Babesiidae</taxon>
        <taxon>Babesia</taxon>
    </lineage>
</organism>
<evidence type="ECO:0000259" key="2">
    <source>
        <dbReference type="Pfam" id="PF08698"/>
    </source>
</evidence>
<dbReference type="InterPro" id="IPR014810">
    <property type="entry name" value="Fcf2_C"/>
</dbReference>
<reference evidence="3 4" key="1">
    <citation type="journal article" date="2007" name="PLoS Pathog.">
        <title>Genome sequence of Babesia bovis and comparative analysis of apicomplexan hemoprotozoa.</title>
        <authorList>
            <person name="Brayton K.A."/>
            <person name="Lau A.O.T."/>
            <person name="Herndon D.R."/>
            <person name="Hannick L."/>
            <person name="Kappmeyer L.S."/>
            <person name="Berens S.J."/>
            <person name="Bidwell S.L."/>
            <person name="Brown W.C."/>
            <person name="Crabtree J."/>
            <person name="Fadrosh D."/>
            <person name="Feldblum T."/>
            <person name="Forberger H.A."/>
            <person name="Haas B.J."/>
            <person name="Howell J.M."/>
            <person name="Khouri H."/>
            <person name="Koo H."/>
            <person name="Mann D.J."/>
            <person name="Norimine J."/>
            <person name="Paulsen I.T."/>
            <person name="Radune D."/>
            <person name="Ren Q."/>
            <person name="Smith R.K. Jr."/>
            <person name="Suarez C.E."/>
            <person name="White O."/>
            <person name="Wortman J.R."/>
            <person name="Knowles D.P. Jr."/>
            <person name="McElwain T.F."/>
            <person name="Nene V.M."/>
        </authorList>
    </citation>
    <scope>NUCLEOTIDE SEQUENCE [LARGE SCALE GENOMIC DNA]</scope>
    <source>
        <strain evidence="3">T2Bo</strain>
    </source>
</reference>
<evidence type="ECO:0000313" key="3">
    <source>
        <dbReference type="EMBL" id="EDO05147.1"/>
    </source>
</evidence>
<dbReference type="OMA" id="QHEREWR"/>
<dbReference type="Pfam" id="PF08698">
    <property type="entry name" value="Fcf2"/>
    <property type="match status" value="1"/>
</dbReference>
<name>A7AX74_BABBO</name>
<dbReference type="GeneID" id="5476918"/>
<protein>
    <recommendedName>
        <fullName evidence="2">Fcf2 pre-rRNA processing C-terminal domain-containing protein</fullName>
    </recommendedName>
</protein>
<gene>
    <name evidence="3" type="ORF">BBOV_I000530</name>
</gene>
<keyword evidence="4" id="KW-1185">Reference proteome</keyword>
<dbReference type="STRING" id="5865.A7AX74"/>
<sequence length="196" mass="22407">MENTGDASIIQYAGIFSSKVRKHLANTDEDKLDINLDVEDELENTNALDFEEPKSDGKTKGEIMKELEAKWDPLKEREPTQQHEREWRAIQLRGYVNPKKFYKGDKPGRLEPLPKKYQVGVMTSSSGVKVGAGEESQAAGAVNSRKRRKGMSVLSETLASDLSWTRKKYREIQEQKTSGSKGWYSRQMKKLKKRKL</sequence>
<comment type="caution">
    <text evidence="3">The sequence shown here is derived from an EMBL/GenBank/DDBJ whole genome shotgun (WGS) entry which is preliminary data.</text>
</comment>
<feature type="compositionally biased region" description="Basic and acidic residues" evidence="1">
    <location>
        <begin position="51"/>
        <end position="83"/>
    </location>
</feature>
<evidence type="ECO:0000256" key="1">
    <source>
        <dbReference type="SAM" id="MobiDB-lite"/>
    </source>
</evidence>
<feature type="region of interest" description="Disordered" evidence="1">
    <location>
        <begin position="125"/>
        <end position="151"/>
    </location>
</feature>
<feature type="domain" description="Fcf2 pre-rRNA processing C-terminal" evidence="2">
    <location>
        <begin position="67"/>
        <end position="161"/>
    </location>
</feature>
<reference evidence="4" key="2">
    <citation type="journal article" date="2020" name="Data Brief">
        <title>Transcriptome dataset of Babesia bovis life stages within vertebrate and invertebrate hosts.</title>
        <authorList>
            <person name="Ueti M.W."/>
            <person name="Johnson W.C."/>
            <person name="Kappmeyer L.S."/>
            <person name="Herndon D.R."/>
            <person name="Mousel M.R."/>
            <person name="Reif K.E."/>
            <person name="Taus N.S."/>
            <person name="Ifeonu O.O."/>
            <person name="Silva J.C."/>
            <person name="Suarez C.E."/>
            <person name="Brayton K.A."/>
        </authorList>
    </citation>
    <scope>NUCLEOTIDE SEQUENCE [LARGE SCALE GENOMIC DNA]</scope>
</reference>
<dbReference type="VEuPathDB" id="PiroplasmaDB:BBOV_I000530"/>